<organism evidence="6">
    <name type="scientific">Spongospora subterranea</name>
    <dbReference type="NCBI Taxonomy" id="70186"/>
    <lineage>
        <taxon>Eukaryota</taxon>
        <taxon>Sar</taxon>
        <taxon>Rhizaria</taxon>
        <taxon>Endomyxa</taxon>
        <taxon>Phytomyxea</taxon>
        <taxon>Plasmodiophorida</taxon>
        <taxon>Plasmodiophoridae</taxon>
        <taxon>Spongospora</taxon>
    </lineage>
</organism>
<feature type="non-terminal residue" evidence="6">
    <location>
        <position position="1"/>
    </location>
</feature>
<sequence>QRSVMSDDRLRFWVVAVPTVGGSVSRTLKSLDVATSMLGLSVNNELRVPRLSVGTLDTLMTLSDTIAKVDEQTEAIVKKIGNQYIDSLSEESQSNQGTARSKPRLLVDNASPAAFVRKFEWDRARYPLGAPLDLLTDSISTVALKYGEDLRSLTHKFTETKANLAALNRKENGSLAVRPLHLIVGPHDLVEGEYIESTIVIVPANREKEFLDTYENLESEYEDPENEPKPNPFTSHGITCKAVVPGSALRLHGDKESVAFRVVLMRKYANKFKEPAKVKRYLCREYHYDETEIASAATSKFQTEKECDYLWRNLVRWCSTAYSEVFKAWIHIKVIRVFVEAVLRFGLPINFTAATLEVKPQKEERLRAALGKIYADLSTTATSQKGDDVDYSGIGSDFYPYVYLKIDI</sequence>
<dbReference type="InterPro" id="IPR004907">
    <property type="entry name" value="ATPase_V1-cplx_csu"/>
</dbReference>
<evidence type="ECO:0000256" key="4">
    <source>
        <dbReference type="ARBA" id="ARBA00023065"/>
    </source>
</evidence>
<dbReference type="PANTHER" id="PTHR10137">
    <property type="entry name" value="V-TYPE PROTON ATPASE SUBUNIT C"/>
    <property type="match status" value="1"/>
</dbReference>
<reference evidence="6" key="1">
    <citation type="submission" date="2015-04" db="EMBL/GenBank/DDBJ databases">
        <title>The genome sequence of the plant pathogenic Rhizarian Plasmodiophora brassicae reveals insights in its biotrophic life cycle and the origin of chitin synthesis.</title>
        <authorList>
            <person name="Schwelm A."/>
            <person name="Fogelqvist J."/>
            <person name="Knaust A."/>
            <person name="Julke S."/>
            <person name="Lilja T."/>
            <person name="Dhandapani V."/>
            <person name="Bonilla-Rosso G."/>
            <person name="Karlsson M."/>
            <person name="Shevchenko A."/>
            <person name="Choi S.R."/>
            <person name="Kim H.G."/>
            <person name="Park J.Y."/>
            <person name="Lim Y.P."/>
            <person name="Ludwig-Muller J."/>
            <person name="Dixelius C."/>
        </authorList>
    </citation>
    <scope>NUCLEOTIDE SEQUENCE</scope>
    <source>
        <tissue evidence="6">Potato root galls</tissue>
    </source>
</reference>
<evidence type="ECO:0000256" key="1">
    <source>
        <dbReference type="ARBA" id="ARBA00006138"/>
    </source>
</evidence>
<dbReference type="CDD" id="cd14785">
    <property type="entry name" value="V-ATPase_C"/>
    <property type="match status" value="1"/>
</dbReference>
<comment type="subunit">
    <text evidence="5">V-ATPase is a heteromultimeric enzyme composed of a peripheral catalytic V1 complex (components A to H) attached to an integral membrane V0 proton pore complex.</text>
</comment>
<name>A0A0H5R9L8_9EUKA</name>
<accession>A0A0H5R9L8</accession>
<evidence type="ECO:0000256" key="3">
    <source>
        <dbReference type="ARBA" id="ARBA00022781"/>
    </source>
</evidence>
<keyword evidence="4 5" id="KW-0406">Ion transport</keyword>
<dbReference type="SUPFAM" id="SSF118203">
    <property type="entry name" value="Vacuolar ATP synthase subunit C"/>
    <property type="match status" value="1"/>
</dbReference>
<dbReference type="GO" id="GO:0000221">
    <property type="term" value="C:vacuolar proton-transporting V-type ATPase, V1 domain"/>
    <property type="evidence" value="ECO:0007669"/>
    <property type="project" value="TreeGrafter"/>
</dbReference>
<protein>
    <recommendedName>
        <fullName evidence="5">V-type proton ATPase subunit C</fullName>
    </recommendedName>
</protein>
<dbReference type="PANTHER" id="PTHR10137:SF0">
    <property type="entry name" value="V-TYPE PROTON ATPASE SUBUNIT C"/>
    <property type="match status" value="1"/>
</dbReference>
<comment type="function">
    <text evidence="5">Subunit of the V1 complex of vacuolar(H+)-ATPase (V-ATPase), a multisubunit enzyme composed of a peripheral complex (V1) that hydrolyzes ATP and a membrane integral complex (V0) that translocates protons. V-ATPase is responsible for acidifying and maintaining the pH of intracellular compartments and in some cell types, is targeted to the plasma membrane, where it is responsible for acidifying the extracellular environment. Subunit C is necessary for the assembly of the catalytic sector of the enzyme and is likely to have a specific function in its catalytic activity.</text>
</comment>
<dbReference type="Gene3D" id="1.20.1460.10">
    <property type="entry name" value="subunit c (vma5p) of the yeast v-atpase, domain 2"/>
    <property type="match status" value="2"/>
</dbReference>
<dbReference type="Pfam" id="PF03223">
    <property type="entry name" value="V-ATPase_C"/>
    <property type="match status" value="1"/>
</dbReference>
<keyword evidence="2 5" id="KW-0813">Transport</keyword>
<dbReference type="InterPro" id="IPR036132">
    <property type="entry name" value="Vac_ATP_synth_c_sf"/>
</dbReference>
<dbReference type="EMBL" id="HACM01010049">
    <property type="protein sequence ID" value="CRZ10491.1"/>
    <property type="molecule type" value="Transcribed_RNA"/>
</dbReference>
<evidence type="ECO:0000256" key="5">
    <source>
        <dbReference type="RuleBase" id="RU364010"/>
    </source>
</evidence>
<evidence type="ECO:0000313" key="6">
    <source>
        <dbReference type="EMBL" id="CRZ10491.1"/>
    </source>
</evidence>
<dbReference type="AlphaFoldDB" id="A0A0H5R9L8"/>
<proteinExistence type="inferred from homology"/>
<dbReference type="GO" id="GO:0046961">
    <property type="term" value="F:proton-transporting ATPase activity, rotational mechanism"/>
    <property type="evidence" value="ECO:0007669"/>
    <property type="project" value="InterPro"/>
</dbReference>
<keyword evidence="3 5" id="KW-0375">Hydrogen ion transport</keyword>
<evidence type="ECO:0000256" key="2">
    <source>
        <dbReference type="ARBA" id="ARBA00022448"/>
    </source>
</evidence>
<comment type="similarity">
    <text evidence="1 5">Belongs to the V-ATPase C subunit family.</text>
</comment>